<protein>
    <submittedName>
        <fullName evidence="6">Transcriptional regulator</fullName>
    </submittedName>
</protein>
<evidence type="ECO:0000256" key="1">
    <source>
        <dbReference type="ARBA" id="ARBA00022491"/>
    </source>
</evidence>
<dbReference type="GO" id="GO:0000976">
    <property type="term" value="F:transcription cis-regulatory region binding"/>
    <property type="evidence" value="ECO:0007669"/>
    <property type="project" value="TreeGrafter"/>
</dbReference>
<dbReference type="CDD" id="cd01392">
    <property type="entry name" value="HTH_LacI"/>
    <property type="match status" value="1"/>
</dbReference>
<dbReference type="RefSeq" id="WP_062741245.1">
    <property type="nucleotide sequence ID" value="NZ_CP012871.1"/>
</dbReference>
<dbReference type="PANTHER" id="PTHR30146">
    <property type="entry name" value="LACI-RELATED TRANSCRIPTIONAL REPRESSOR"/>
    <property type="match status" value="1"/>
</dbReference>
<evidence type="ECO:0000256" key="2">
    <source>
        <dbReference type="ARBA" id="ARBA00023015"/>
    </source>
</evidence>
<accession>A0A806XAV2</accession>
<dbReference type="SMART" id="SM00354">
    <property type="entry name" value="HTH_LACI"/>
    <property type="match status" value="1"/>
</dbReference>
<gene>
    <name evidence="6" type="ORF">AO703_11135</name>
</gene>
<keyword evidence="2" id="KW-0805">Transcription regulation</keyword>
<sequence>MAIAKKVTINDVAHAAGVSVATVSLVLSGKGRISMATGERVNQAIEALGFVRNRQAASLRGAQTGVIGLIVGDLSSPFYAELAAGVIESLESQGKMVFLTQGGRKGEHMLQRFDTLVSQGVDGVVIAGAVDRASELRDKAEESAVPLVFASRASYLEDVDLIRPDNMQAAQMLTEHLIRRGHQRIAWLGGQSTSLTRAERVGGYCATLLKYGLPFHSEWVVECETSQRQAAEAFSHLLRHNPTITAVVCYNNVVAMGAWLGMLRSGWQSGDESLESYYEQRVALAAFAEVPESALEDAPMSWAITPAREMGQSVAARMLERIDSGKNVVKNQIMPPRLVSTK</sequence>
<feature type="domain" description="HTH lacI-type" evidence="5">
    <location>
        <begin position="7"/>
        <end position="61"/>
    </location>
</feature>
<evidence type="ECO:0000313" key="7">
    <source>
        <dbReference type="Proteomes" id="UP000069162"/>
    </source>
</evidence>
<evidence type="ECO:0000259" key="5">
    <source>
        <dbReference type="PROSITE" id="PS50932"/>
    </source>
</evidence>
<dbReference type="Pfam" id="PF00356">
    <property type="entry name" value="LacI"/>
    <property type="match status" value="1"/>
</dbReference>
<dbReference type="EMBL" id="CP012871">
    <property type="protein sequence ID" value="ALR76833.1"/>
    <property type="molecule type" value="Genomic_DNA"/>
</dbReference>
<dbReference type="InterPro" id="IPR028082">
    <property type="entry name" value="Peripla_BP_I"/>
</dbReference>
<evidence type="ECO:0000256" key="4">
    <source>
        <dbReference type="ARBA" id="ARBA00023163"/>
    </source>
</evidence>
<keyword evidence="1" id="KW-0678">Repressor</keyword>
<dbReference type="NCBIfam" id="NF007449">
    <property type="entry name" value="PRK10014.1"/>
    <property type="match status" value="1"/>
</dbReference>
<dbReference type="AlphaFoldDB" id="A0A806XAV2"/>
<dbReference type="KEGG" id="kle:AO703_11135"/>
<name>A0A806XAV2_9ENTR</name>
<dbReference type="CDD" id="cd06289">
    <property type="entry name" value="PBP1_MalI-like"/>
    <property type="match status" value="1"/>
</dbReference>
<dbReference type="Proteomes" id="UP000069162">
    <property type="component" value="Chromosome"/>
</dbReference>
<dbReference type="InterPro" id="IPR000843">
    <property type="entry name" value="HTH_LacI"/>
</dbReference>
<dbReference type="GO" id="GO:0003700">
    <property type="term" value="F:DNA-binding transcription factor activity"/>
    <property type="evidence" value="ECO:0007669"/>
    <property type="project" value="TreeGrafter"/>
</dbReference>
<dbReference type="SUPFAM" id="SSF53822">
    <property type="entry name" value="Periplasmic binding protein-like I"/>
    <property type="match status" value="1"/>
</dbReference>
<dbReference type="PROSITE" id="PS00356">
    <property type="entry name" value="HTH_LACI_1"/>
    <property type="match status" value="1"/>
</dbReference>
<dbReference type="PANTHER" id="PTHR30146:SF148">
    <property type="entry name" value="HTH-TYPE TRANSCRIPTIONAL REPRESSOR PURR-RELATED"/>
    <property type="match status" value="1"/>
</dbReference>
<keyword evidence="3" id="KW-0238">DNA-binding</keyword>
<organism evidence="6 7">
    <name type="scientific">[Enterobacter] lignolyticus</name>
    <dbReference type="NCBI Taxonomy" id="1334193"/>
    <lineage>
        <taxon>Bacteria</taxon>
        <taxon>Pseudomonadati</taxon>
        <taxon>Pseudomonadota</taxon>
        <taxon>Gammaproteobacteria</taxon>
        <taxon>Enterobacterales</taxon>
        <taxon>Enterobacteriaceae</taxon>
        <taxon>Pluralibacter</taxon>
    </lineage>
</organism>
<dbReference type="SUPFAM" id="SSF47413">
    <property type="entry name" value="lambda repressor-like DNA-binding domains"/>
    <property type="match status" value="1"/>
</dbReference>
<dbReference type="InterPro" id="IPR010982">
    <property type="entry name" value="Lambda_DNA-bd_dom_sf"/>
</dbReference>
<proteinExistence type="predicted"/>
<dbReference type="Gene3D" id="1.10.260.40">
    <property type="entry name" value="lambda repressor-like DNA-binding domains"/>
    <property type="match status" value="1"/>
</dbReference>
<evidence type="ECO:0000256" key="3">
    <source>
        <dbReference type="ARBA" id="ARBA00023125"/>
    </source>
</evidence>
<dbReference type="OrthoDB" id="9798934at2"/>
<dbReference type="Pfam" id="PF00532">
    <property type="entry name" value="Peripla_BP_1"/>
    <property type="match status" value="1"/>
</dbReference>
<keyword evidence="4" id="KW-0804">Transcription</keyword>
<dbReference type="Gene3D" id="3.40.50.2300">
    <property type="match status" value="2"/>
</dbReference>
<evidence type="ECO:0000313" key="6">
    <source>
        <dbReference type="EMBL" id="ALR76833.1"/>
    </source>
</evidence>
<dbReference type="PROSITE" id="PS50932">
    <property type="entry name" value="HTH_LACI_2"/>
    <property type="match status" value="1"/>
</dbReference>
<dbReference type="InterPro" id="IPR001761">
    <property type="entry name" value="Peripla_BP/Lac1_sug-bd_dom"/>
</dbReference>
<reference evidence="7" key="1">
    <citation type="submission" date="2015-10" db="EMBL/GenBank/DDBJ databases">
        <title>Complete Genome Sequencing of Klebsiella sp. strain G5.</title>
        <authorList>
            <person name="Chan K.-G."/>
            <person name="Chen J.-W."/>
        </authorList>
    </citation>
    <scope>NUCLEOTIDE SEQUENCE [LARGE SCALE GENOMIC DNA]</scope>
    <source>
        <strain evidence="7">G5</strain>
    </source>
</reference>